<feature type="compositionally biased region" description="Basic and acidic residues" evidence="6">
    <location>
        <begin position="260"/>
        <end position="271"/>
    </location>
</feature>
<reference evidence="8 9" key="2">
    <citation type="submission" date="2019-05" db="EMBL/GenBank/DDBJ databases">
        <authorList>
            <person name="Suflita J.M."/>
            <person name="Marks C.R."/>
        </authorList>
    </citation>
    <scope>NUCLEOTIDE SEQUENCE [LARGE SCALE GENOMIC DNA]</scope>
    <source>
        <strain evidence="8 9">ALDC</strain>
    </source>
</reference>
<dbReference type="KEGG" id="dax:FDQ92_13655"/>
<dbReference type="EMBL" id="CP040098">
    <property type="protein sequence ID" value="QCQ23124.1"/>
    <property type="molecule type" value="Genomic_DNA"/>
</dbReference>
<evidence type="ECO:0000259" key="7">
    <source>
        <dbReference type="Pfam" id="PF00588"/>
    </source>
</evidence>
<reference evidence="8 9" key="1">
    <citation type="submission" date="2019-05" db="EMBL/GenBank/DDBJ databases">
        <title>The Complete Genome Sequence of the n-alkane-degrading Desulfoglaeba alkanexedens ALDC reveals multiple alkylsuccinate synthase gene clusters.</title>
        <authorList>
            <person name="Callaghan A.V."/>
            <person name="Davidova I.A."/>
            <person name="Duncan K.E."/>
            <person name="Morris B."/>
            <person name="McInerney M.J."/>
        </authorList>
    </citation>
    <scope>NUCLEOTIDE SEQUENCE [LARGE SCALE GENOMIC DNA]</scope>
    <source>
        <strain evidence="8 9">ALDC</strain>
    </source>
</reference>
<dbReference type="SUPFAM" id="SSF75217">
    <property type="entry name" value="alpha/beta knot"/>
    <property type="match status" value="1"/>
</dbReference>
<dbReference type="OrthoDB" id="9806346at2"/>
<dbReference type="GO" id="GO:0002128">
    <property type="term" value="P:tRNA nucleoside ribose methylation"/>
    <property type="evidence" value="ECO:0007669"/>
    <property type="project" value="TreeGrafter"/>
</dbReference>
<dbReference type="Gene3D" id="1.10.8.590">
    <property type="match status" value="1"/>
</dbReference>
<dbReference type="NCBIfam" id="TIGR00050">
    <property type="entry name" value="rRNA_methyl_1"/>
    <property type="match status" value="1"/>
</dbReference>
<evidence type="ECO:0000256" key="6">
    <source>
        <dbReference type="SAM" id="MobiDB-lite"/>
    </source>
</evidence>
<dbReference type="InterPro" id="IPR029026">
    <property type="entry name" value="tRNA_m1G_MTases_N"/>
</dbReference>
<comment type="similarity">
    <text evidence="1">Belongs to the class IV-like SAM-binding methyltransferase superfamily. RNA methyltransferase TrmH family.</text>
</comment>
<keyword evidence="4 5" id="KW-0949">S-adenosyl-L-methionine</keyword>
<dbReference type="AlphaFoldDB" id="A0A4P8L5G8"/>
<dbReference type="InterPro" id="IPR029028">
    <property type="entry name" value="Alpha/beta_knot_MTases"/>
</dbReference>
<comment type="catalytic activity">
    <reaction evidence="5">
        <text>uridine(32) in tRNA + S-adenosyl-L-methionine = 2'-O-methyluridine(32) in tRNA + S-adenosyl-L-homocysteine + H(+)</text>
        <dbReference type="Rhea" id="RHEA:42936"/>
        <dbReference type="Rhea" id="RHEA-COMP:10107"/>
        <dbReference type="Rhea" id="RHEA-COMP:10290"/>
        <dbReference type="ChEBI" id="CHEBI:15378"/>
        <dbReference type="ChEBI" id="CHEBI:57856"/>
        <dbReference type="ChEBI" id="CHEBI:59789"/>
        <dbReference type="ChEBI" id="CHEBI:65315"/>
        <dbReference type="ChEBI" id="CHEBI:74478"/>
        <dbReference type="EC" id="2.1.1.200"/>
    </reaction>
</comment>
<organism evidence="8 9">
    <name type="scientific">Desulfoglaeba alkanexedens ALDC</name>
    <dbReference type="NCBI Taxonomy" id="980445"/>
    <lineage>
        <taxon>Bacteria</taxon>
        <taxon>Pseudomonadati</taxon>
        <taxon>Thermodesulfobacteriota</taxon>
        <taxon>Syntrophobacteria</taxon>
        <taxon>Syntrophobacterales</taxon>
        <taxon>Syntrophobacteraceae</taxon>
        <taxon>Desulfoglaeba</taxon>
    </lineage>
</organism>
<dbReference type="GO" id="GO:0005829">
    <property type="term" value="C:cytosol"/>
    <property type="evidence" value="ECO:0007669"/>
    <property type="project" value="TreeGrafter"/>
</dbReference>
<dbReference type="CDD" id="cd18093">
    <property type="entry name" value="SpoU-like_TrmJ"/>
    <property type="match status" value="1"/>
</dbReference>
<dbReference type="PANTHER" id="PTHR42786">
    <property type="entry name" value="TRNA/RRNA METHYLTRANSFERASE"/>
    <property type="match status" value="1"/>
</dbReference>
<evidence type="ECO:0000313" key="8">
    <source>
        <dbReference type="EMBL" id="QCQ23124.1"/>
    </source>
</evidence>
<keyword evidence="3 8" id="KW-0808">Transferase</keyword>
<evidence type="ECO:0000256" key="2">
    <source>
        <dbReference type="ARBA" id="ARBA00022603"/>
    </source>
</evidence>
<accession>A0A4P8L5G8</accession>
<dbReference type="GO" id="GO:0160206">
    <property type="term" value="F:tRNA (cytidine(32)/uridine(32)-2'-O)-methyltransferase activity"/>
    <property type="evidence" value="ECO:0007669"/>
    <property type="project" value="UniProtKB-EC"/>
</dbReference>
<dbReference type="InterPro" id="IPR001537">
    <property type="entry name" value="SpoU_MeTrfase"/>
</dbReference>
<dbReference type="PANTHER" id="PTHR42786:SF2">
    <property type="entry name" value="TRNA (CYTIDINE_URIDINE-2'-O-)-METHYLTRANSFERASE TRMJ"/>
    <property type="match status" value="1"/>
</dbReference>
<comment type="function">
    <text evidence="5">Catalyzes the formation of 2'O-methylated cytidine (Cm32) or 2'O-methylated uridine (Um32) at position 32 in tRNA.</text>
</comment>
<keyword evidence="5" id="KW-0963">Cytoplasm</keyword>
<keyword evidence="5" id="KW-0819">tRNA processing</keyword>
<evidence type="ECO:0000313" key="9">
    <source>
        <dbReference type="Proteomes" id="UP000298602"/>
    </source>
</evidence>
<dbReference type="Proteomes" id="UP000298602">
    <property type="component" value="Chromosome"/>
</dbReference>
<comment type="catalytic activity">
    <reaction evidence="5">
        <text>cytidine(32) in tRNA + S-adenosyl-L-methionine = 2'-O-methylcytidine(32) in tRNA + S-adenosyl-L-homocysteine + H(+)</text>
        <dbReference type="Rhea" id="RHEA:42932"/>
        <dbReference type="Rhea" id="RHEA-COMP:10288"/>
        <dbReference type="Rhea" id="RHEA-COMP:10289"/>
        <dbReference type="ChEBI" id="CHEBI:15378"/>
        <dbReference type="ChEBI" id="CHEBI:57856"/>
        <dbReference type="ChEBI" id="CHEBI:59789"/>
        <dbReference type="ChEBI" id="CHEBI:74495"/>
        <dbReference type="ChEBI" id="CHEBI:82748"/>
        <dbReference type="EC" id="2.1.1.200"/>
    </reaction>
</comment>
<dbReference type="RefSeq" id="WP_137425404.1">
    <property type="nucleotide sequence ID" value="NZ_CP040098.1"/>
</dbReference>
<dbReference type="GO" id="GO:0106339">
    <property type="term" value="F:tRNA (cytidine(32)-2'-O)-methyltransferase activity"/>
    <property type="evidence" value="ECO:0007669"/>
    <property type="project" value="RHEA"/>
</dbReference>
<dbReference type="InterPro" id="IPR004384">
    <property type="entry name" value="RNA_MeTrfase_TrmJ/LasT"/>
</dbReference>
<name>A0A4P8L5G8_9BACT</name>
<evidence type="ECO:0000256" key="1">
    <source>
        <dbReference type="ARBA" id="ARBA00007228"/>
    </source>
</evidence>
<comment type="subunit">
    <text evidence="5">Homodimer.</text>
</comment>
<keyword evidence="9" id="KW-1185">Reference proteome</keyword>
<dbReference type="GO" id="GO:0003723">
    <property type="term" value="F:RNA binding"/>
    <property type="evidence" value="ECO:0007669"/>
    <property type="project" value="InterPro"/>
</dbReference>
<protein>
    <recommendedName>
        <fullName evidence="5">tRNA (cytidine/uridine-2'-O-)-methyltransferase TrmJ</fullName>
        <ecNumber evidence="5">2.1.1.200</ecNumber>
    </recommendedName>
    <alternativeName>
        <fullName evidence="5">tRNA (cytidine(32)/uridine(32)-2'-O)-methyltransferase</fullName>
    </alternativeName>
    <alternativeName>
        <fullName evidence="5">tRNA Cm32/Um32 methyltransferase</fullName>
    </alternativeName>
</protein>
<dbReference type="EC" id="2.1.1.200" evidence="5"/>
<proteinExistence type="inferred from homology"/>
<evidence type="ECO:0000256" key="5">
    <source>
        <dbReference type="RuleBase" id="RU362024"/>
    </source>
</evidence>
<comment type="subcellular location">
    <subcellularLocation>
        <location evidence="5">Cytoplasm</location>
    </subcellularLocation>
</comment>
<evidence type="ECO:0000256" key="4">
    <source>
        <dbReference type="ARBA" id="ARBA00022691"/>
    </source>
</evidence>
<evidence type="ECO:0000256" key="3">
    <source>
        <dbReference type="ARBA" id="ARBA00022679"/>
    </source>
</evidence>
<sequence length="271" mass="30439">MRVKLENIGIILHRPHFPENIGAAARAAKNMGISRLAVVDPLDCDLTRILKMATQAAEDLVADMEIYEYLADAVGPYQYVVGTTARTGSHRPTVADPRRMAEQLIALSRENRVALLFGPENRGLSNRELRFCHSLVTIPTHDFSSLNLAQAVMLICYEIFRAGVETPPVFVPRLATSFELEAMYEQLGETLARIHFINPENPDHWMENIRRAVGRLGLRARDVKIIRGICRQINWYCGKRLESAEAEAEQSPKAPPASHENQDSRDSRGIL</sequence>
<keyword evidence="2 5" id="KW-0489">Methyltransferase</keyword>
<feature type="region of interest" description="Disordered" evidence="6">
    <location>
        <begin position="246"/>
        <end position="271"/>
    </location>
</feature>
<dbReference type="Pfam" id="PF00588">
    <property type="entry name" value="SpoU_methylase"/>
    <property type="match status" value="1"/>
</dbReference>
<dbReference type="PIRSF" id="PIRSF004808">
    <property type="entry name" value="LasT"/>
    <property type="match status" value="1"/>
</dbReference>
<dbReference type="Gene3D" id="3.40.1280.10">
    <property type="match status" value="1"/>
</dbReference>
<gene>
    <name evidence="5" type="primary">trmJ</name>
    <name evidence="8" type="ORF">FDQ92_13655</name>
</gene>
<feature type="domain" description="tRNA/rRNA methyltransferase SpoU type" evidence="7">
    <location>
        <begin position="9"/>
        <end position="157"/>
    </location>
</feature>